<evidence type="ECO:0000313" key="3">
    <source>
        <dbReference type="Proteomes" id="UP000765509"/>
    </source>
</evidence>
<keyword evidence="3" id="KW-1185">Reference proteome</keyword>
<name>A0A9Q3IQN1_9BASI</name>
<reference evidence="2" key="1">
    <citation type="submission" date="2021-03" db="EMBL/GenBank/DDBJ databases">
        <title>Draft genome sequence of rust myrtle Austropuccinia psidii MF-1, a brazilian biotype.</title>
        <authorList>
            <person name="Quecine M.C."/>
            <person name="Pachon D.M.R."/>
            <person name="Bonatelli M.L."/>
            <person name="Correr F.H."/>
            <person name="Franceschini L.M."/>
            <person name="Leite T.F."/>
            <person name="Margarido G.R.A."/>
            <person name="Almeida C.A."/>
            <person name="Ferrarezi J.A."/>
            <person name="Labate C.A."/>
        </authorList>
    </citation>
    <scope>NUCLEOTIDE SEQUENCE</scope>
    <source>
        <strain evidence="2">MF-1</strain>
    </source>
</reference>
<evidence type="ECO:0000313" key="2">
    <source>
        <dbReference type="EMBL" id="MBW0548228.1"/>
    </source>
</evidence>
<dbReference type="OrthoDB" id="2414509at2759"/>
<evidence type="ECO:0000256" key="1">
    <source>
        <dbReference type="SAM" id="MobiDB-lite"/>
    </source>
</evidence>
<accession>A0A9Q3IQN1</accession>
<sequence>MFAGYLNSLNSSLQLNGRHCSQHFTTYKKKYFATQLWANNTGAGSTEQEMGMTLQQKLDVLCPCFARMNAIFGLKANVEAFSELNTTSVGTIMVDSGSESNLDEEHKSMSDSCMSEEELKKCKSTKNNIRNPQMHEASTNSPNTTTASDVCSKRLSKKKNITHFPKRACLNMKEANEQQDQECCRSRLKIIENYVALQEKKWVADLEFKR</sequence>
<protein>
    <submittedName>
        <fullName evidence="2">Uncharacterized protein</fullName>
    </submittedName>
</protein>
<dbReference type="Proteomes" id="UP000765509">
    <property type="component" value="Unassembled WGS sequence"/>
</dbReference>
<organism evidence="2 3">
    <name type="scientific">Austropuccinia psidii MF-1</name>
    <dbReference type="NCBI Taxonomy" id="1389203"/>
    <lineage>
        <taxon>Eukaryota</taxon>
        <taxon>Fungi</taxon>
        <taxon>Dikarya</taxon>
        <taxon>Basidiomycota</taxon>
        <taxon>Pucciniomycotina</taxon>
        <taxon>Pucciniomycetes</taxon>
        <taxon>Pucciniales</taxon>
        <taxon>Sphaerophragmiaceae</taxon>
        <taxon>Austropuccinia</taxon>
    </lineage>
</organism>
<feature type="region of interest" description="Disordered" evidence="1">
    <location>
        <begin position="131"/>
        <end position="152"/>
    </location>
</feature>
<gene>
    <name evidence="2" type="ORF">O181_087943</name>
</gene>
<comment type="caution">
    <text evidence="2">The sequence shown here is derived from an EMBL/GenBank/DDBJ whole genome shotgun (WGS) entry which is preliminary data.</text>
</comment>
<dbReference type="EMBL" id="AVOT02053407">
    <property type="protein sequence ID" value="MBW0548228.1"/>
    <property type="molecule type" value="Genomic_DNA"/>
</dbReference>
<dbReference type="PANTHER" id="PTHR33246">
    <property type="entry name" value="CCHC-TYPE DOMAIN-CONTAINING PROTEIN"/>
    <property type="match status" value="1"/>
</dbReference>
<dbReference type="AlphaFoldDB" id="A0A9Q3IQN1"/>
<dbReference type="PANTHER" id="PTHR33246:SF51">
    <property type="entry name" value="MYB_SANT-LIKE DOMAIN-CONTAINING PROTEIN"/>
    <property type="match status" value="1"/>
</dbReference>
<proteinExistence type="predicted"/>
<feature type="compositionally biased region" description="Low complexity" evidence="1">
    <location>
        <begin position="137"/>
        <end position="148"/>
    </location>
</feature>